<dbReference type="InterPro" id="IPR045263">
    <property type="entry name" value="GLUT"/>
</dbReference>
<dbReference type="PANTHER" id="PTHR23503:SF8">
    <property type="entry name" value="FACILITATED GLUCOSE TRANSPORTER PROTEIN 1"/>
    <property type="match status" value="1"/>
</dbReference>
<dbReference type="InterPro" id="IPR005829">
    <property type="entry name" value="Sugar_transporter_CS"/>
</dbReference>
<evidence type="ECO:0000313" key="8">
    <source>
        <dbReference type="EMBL" id="CAG5103394.1"/>
    </source>
</evidence>
<dbReference type="InterPro" id="IPR036259">
    <property type="entry name" value="MFS_trans_sf"/>
</dbReference>
<keyword evidence="3 6" id="KW-0812">Transmembrane</keyword>
<dbReference type="EMBL" id="OU015566">
    <property type="protein sequence ID" value="CAG5103394.1"/>
    <property type="molecule type" value="Genomic_DNA"/>
</dbReference>
<evidence type="ECO:0000259" key="7">
    <source>
        <dbReference type="PROSITE" id="PS50850"/>
    </source>
</evidence>
<organism evidence="8 9">
    <name type="scientific">Oikopleura dioica</name>
    <name type="common">Tunicate</name>
    <dbReference type="NCBI Taxonomy" id="34765"/>
    <lineage>
        <taxon>Eukaryota</taxon>
        <taxon>Metazoa</taxon>
        <taxon>Chordata</taxon>
        <taxon>Tunicata</taxon>
        <taxon>Appendicularia</taxon>
        <taxon>Copelata</taxon>
        <taxon>Oikopleuridae</taxon>
        <taxon>Oikopleura</taxon>
    </lineage>
</organism>
<feature type="transmembrane region" description="Helical" evidence="6">
    <location>
        <begin position="123"/>
        <end position="145"/>
    </location>
</feature>
<evidence type="ECO:0000256" key="1">
    <source>
        <dbReference type="ARBA" id="ARBA00004141"/>
    </source>
</evidence>
<feature type="transmembrane region" description="Helical" evidence="6">
    <location>
        <begin position="259"/>
        <end position="279"/>
    </location>
</feature>
<feature type="transmembrane region" description="Helical" evidence="6">
    <location>
        <begin position="291"/>
        <end position="311"/>
    </location>
</feature>
<keyword evidence="4 6" id="KW-1133">Transmembrane helix</keyword>
<name>A0ABN7SQ47_OIKDI</name>
<feature type="transmembrane region" description="Helical" evidence="6">
    <location>
        <begin position="332"/>
        <end position="351"/>
    </location>
</feature>
<evidence type="ECO:0000313" key="9">
    <source>
        <dbReference type="Proteomes" id="UP001158576"/>
    </source>
</evidence>
<feature type="transmembrane region" description="Helical" evidence="6">
    <location>
        <begin position="195"/>
        <end position="218"/>
    </location>
</feature>
<dbReference type="InterPro" id="IPR003663">
    <property type="entry name" value="Sugar/inositol_transpt"/>
</dbReference>
<evidence type="ECO:0000256" key="6">
    <source>
        <dbReference type="SAM" id="Phobius"/>
    </source>
</evidence>
<protein>
    <submittedName>
        <fullName evidence="8">Oidioi.mRNA.OKI2018_I69.chr1.g753.t1.cds</fullName>
    </submittedName>
</protein>
<dbReference type="PRINTS" id="PR00171">
    <property type="entry name" value="SUGRTRNSPORT"/>
</dbReference>
<keyword evidence="2" id="KW-0813">Transport</keyword>
<sequence>MGWAVGVLNPLENALNELFNECGSAAFDSWELTWSFTTGLWTIGGIACGLTTAIAPVYLNEIAPINLKGLFGNLNQFTCVIGILFVWVVGLKQVSGAMDCQVPLDEKFECRVGEEDIGAINRFSLTLGLPLVFCAIQIIILPFIWESPAHLAKFSPERAAKAADYYAAEIEKDTEEDRQVHPRLGCCEPLFIKPLIAVVILHLSQQLTGINAIFFYSTQIFTSAGVSDPEVATCLIGVVSIIFCGASLWLVGCAGGKTLHMYGIGLIGICAGVIALLLGVFQGDDDFDNQAAISICSIVFVLVFTAIFQSGPGPIPWGMATQLFDDTNRSRATAIGSLVNWGANTAIAFGFPLLEAVMGGHVFWIFCGFNFFFFFMVMIFVPETKDKTLREIQAFFVPSILNEEETLPKYNEAFKTEETKEDKNFGRKEYAF</sequence>
<gene>
    <name evidence="8" type="ORF">OKIOD_LOCUS9518</name>
</gene>
<dbReference type="InterPro" id="IPR020846">
    <property type="entry name" value="MFS_dom"/>
</dbReference>
<dbReference type="PROSITE" id="PS00217">
    <property type="entry name" value="SUGAR_TRANSPORT_2"/>
    <property type="match status" value="1"/>
</dbReference>
<feature type="transmembrane region" description="Helical" evidence="6">
    <location>
        <begin position="39"/>
        <end position="59"/>
    </location>
</feature>
<dbReference type="SUPFAM" id="SSF103473">
    <property type="entry name" value="MFS general substrate transporter"/>
    <property type="match status" value="1"/>
</dbReference>
<comment type="subcellular location">
    <subcellularLocation>
        <location evidence="1">Membrane</location>
        <topology evidence="1">Multi-pass membrane protein</topology>
    </subcellularLocation>
</comment>
<dbReference type="Gene3D" id="1.20.1250.20">
    <property type="entry name" value="MFS general substrate transporter like domains"/>
    <property type="match status" value="1"/>
</dbReference>
<evidence type="ECO:0000256" key="4">
    <source>
        <dbReference type="ARBA" id="ARBA00022989"/>
    </source>
</evidence>
<evidence type="ECO:0000256" key="5">
    <source>
        <dbReference type="ARBA" id="ARBA00023136"/>
    </source>
</evidence>
<evidence type="ECO:0000256" key="2">
    <source>
        <dbReference type="ARBA" id="ARBA00022448"/>
    </source>
</evidence>
<dbReference type="PROSITE" id="PS50850">
    <property type="entry name" value="MFS"/>
    <property type="match status" value="1"/>
</dbReference>
<reference evidence="8 9" key="1">
    <citation type="submission" date="2021-04" db="EMBL/GenBank/DDBJ databases">
        <authorList>
            <person name="Bliznina A."/>
        </authorList>
    </citation>
    <scope>NUCLEOTIDE SEQUENCE [LARGE SCALE GENOMIC DNA]</scope>
</reference>
<dbReference type="PANTHER" id="PTHR23503">
    <property type="entry name" value="SOLUTE CARRIER FAMILY 2"/>
    <property type="match status" value="1"/>
</dbReference>
<dbReference type="Proteomes" id="UP001158576">
    <property type="component" value="Chromosome 1"/>
</dbReference>
<keyword evidence="5 6" id="KW-0472">Membrane</keyword>
<feature type="transmembrane region" description="Helical" evidence="6">
    <location>
        <begin position="71"/>
        <end position="89"/>
    </location>
</feature>
<feature type="domain" description="Major facilitator superfamily (MFS) profile" evidence="7">
    <location>
        <begin position="1"/>
        <end position="385"/>
    </location>
</feature>
<keyword evidence="9" id="KW-1185">Reference proteome</keyword>
<feature type="transmembrane region" description="Helical" evidence="6">
    <location>
        <begin position="363"/>
        <end position="381"/>
    </location>
</feature>
<dbReference type="Pfam" id="PF00083">
    <property type="entry name" value="Sugar_tr"/>
    <property type="match status" value="1"/>
</dbReference>
<proteinExistence type="predicted"/>
<accession>A0ABN7SQ47</accession>
<feature type="transmembrane region" description="Helical" evidence="6">
    <location>
        <begin position="230"/>
        <end position="252"/>
    </location>
</feature>
<evidence type="ECO:0000256" key="3">
    <source>
        <dbReference type="ARBA" id="ARBA00022692"/>
    </source>
</evidence>
<dbReference type="InterPro" id="IPR005828">
    <property type="entry name" value="MFS_sugar_transport-like"/>
</dbReference>